<proteinExistence type="predicted"/>
<feature type="coiled-coil region" evidence="1">
    <location>
        <begin position="88"/>
        <end position="147"/>
    </location>
</feature>
<dbReference type="AlphaFoldDB" id="S3D6K0"/>
<dbReference type="HOGENOM" id="CLU_760869_0_0_1"/>
<keyword evidence="1" id="KW-0175">Coiled coil</keyword>
<reference evidence="2 3" key="1">
    <citation type="journal article" date="2013" name="BMC Genomics">
        <title>Genomics-driven discovery of the pneumocandin biosynthetic gene cluster in the fungus Glarea lozoyensis.</title>
        <authorList>
            <person name="Chen L."/>
            <person name="Yue Q."/>
            <person name="Zhang X."/>
            <person name="Xiang M."/>
            <person name="Wang C."/>
            <person name="Li S."/>
            <person name="Che Y."/>
            <person name="Ortiz-Lopez F.J."/>
            <person name="Bills G.F."/>
            <person name="Liu X."/>
            <person name="An Z."/>
        </authorList>
    </citation>
    <scope>NUCLEOTIDE SEQUENCE [LARGE SCALE GENOMIC DNA]</scope>
    <source>
        <strain evidence="3">ATCC 20868 / MF5171</strain>
    </source>
</reference>
<dbReference type="EMBL" id="KE145369">
    <property type="protein sequence ID" value="EPE27666.1"/>
    <property type="molecule type" value="Genomic_DNA"/>
</dbReference>
<protein>
    <submittedName>
        <fullName evidence="2">Uncharacterized protein</fullName>
    </submittedName>
</protein>
<organism evidence="2 3">
    <name type="scientific">Glarea lozoyensis (strain ATCC 20868 / MF5171)</name>
    <dbReference type="NCBI Taxonomy" id="1116229"/>
    <lineage>
        <taxon>Eukaryota</taxon>
        <taxon>Fungi</taxon>
        <taxon>Dikarya</taxon>
        <taxon>Ascomycota</taxon>
        <taxon>Pezizomycotina</taxon>
        <taxon>Leotiomycetes</taxon>
        <taxon>Helotiales</taxon>
        <taxon>Helotiaceae</taxon>
        <taxon>Glarea</taxon>
    </lineage>
</organism>
<evidence type="ECO:0000256" key="1">
    <source>
        <dbReference type="SAM" id="Coils"/>
    </source>
</evidence>
<dbReference type="GeneID" id="19463512"/>
<name>S3D6K0_GLAL2</name>
<dbReference type="RefSeq" id="XP_008085025.1">
    <property type="nucleotide sequence ID" value="XM_008086834.1"/>
</dbReference>
<evidence type="ECO:0000313" key="2">
    <source>
        <dbReference type="EMBL" id="EPE27666.1"/>
    </source>
</evidence>
<evidence type="ECO:0000313" key="3">
    <source>
        <dbReference type="Proteomes" id="UP000016922"/>
    </source>
</evidence>
<sequence>MVTQLTQLLTGNSRSHGNCTTLKKQSINRKSSFSNGDLGYDQSRPFTFYDLRREIIFAPENTTPHTFFASEGLTNNSQVLRELNKKNFEDTNKRNQELNVALSNLDLENQELKTKNEQITKLLAEQRENFELEILTLKQELETSRTKVGELSAHARAHDDYVAELKEENADLDFKLIDKRADDAEIYLSMELLSQRTHLVDGIRKMDLSEHESVELIRKFSRFPFTIYTSDEDSSGLENLSPEELAIQKYVCGTVKDLTRYFINYARTKAVPIGSKAAPDSQETAFQNSVSSSGESRYTVCSATGGDEDNSRNIKPSLENGWACYHTVNRAGKSEPCGFPNEYGTKQCGLCKNDFTPHASELGE</sequence>
<accession>S3D6K0</accession>
<gene>
    <name evidence="2" type="ORF">GLAREA_04457</name>
</gene>
<dbReference type="KEGG" id="glz:GLAREA_04457"/>
<dbReference type="Proteomes" id="UP000016922">
    <property type="component" value="Unassembled WGS sequence"/>
</dbReference>
<keyword evidence="3" id="KW-1185">Reference proteome</keyword>